<keyword evidence="2" id="KW-0813">Transport</keyword>
<feature type="transmembrane region" description="Helical" evidence="9">
    <location>
        <begin position="132"/>
        <end position="151"/>
    </location>
</feature>
<dbReference type="AlphaFoldDB" id="A0A1I0J7P2"/>
<evidence type="ECO:0000256" key="6">
    <source>
        <dbReference type="ARBA" id="ARBA00022692"/>
    </source>
</evidence>
<feature type="transmembrane region" description="Helical" evidence="9">
    <location>
        <begin position="54"/>
        <end position="75"/>
    </location>
</feature>
<dbReference type="GO" id="GO:0008982">
    <property type="term" value="F:protein-N(PI)-phosphohistidine-sugar phosphotransferase activity"/>
    <property type="evidence" value="ECO:0007669"/>
    <property type="project" value="InterPro"/>
</dbReference>
<keyword evidence="7 9" id="KW-1133">Transmembrane helix</keyword>
<dbReference type="PANTHER" id="PTHR30505">
    <property type="entry name" value="FRUCTOSE-LIKE PERMEASE"/>
    <property type="match status" value="1"/>
</dbReference>
<dbReference type="InterPro" id="IPR013014">
    <property type="entry name" value="PTS_EIIC_2"/>
</dbReference>
<evidence type="ECO:0000313" key="12">
    <source>
        <dbReference type="Proteomes" id="UP000198508"/>
    </source>
</evidence>
<evidence type="ECO:0000259" key="10">
    <source>
        <dbReference type="PROSITE" id="PS51104"/>
    </source>
</evidence>
<dbReference type="PROSITE" id="PS51104">
    <property type="entry name" value="PTS_EIIC_TYPE_2"/>
    <property type="match status" value="1"/>
</dbReference>
<feature type="domain" description="PTS EIIC type-2" evidence="10">
    <location>
        <begin position="11"/>
        <end position="341"/>
    </location>
</feature>
<gene>
    <name evidence="11" type="ORF">SAMN05216313_12739</name>
</gene>
<feature type="transmembrane region" description="Helical" evidence="9">
    <location>
        <begin position="21"/>
        <end position="39"/>
    </location>
</feature>
<reference evidence="12" key="1">
    <citation type="submission" date="2016-10" db="EMBL/GenBank/DDBJ databases">
        <authorList>
            <person name="Varghese N."/>
            <person name="Submissions S."/>
        </authorList>
    </citation>
    <scope>NUCLEOTIDE SEQUENCE [LARGE SCALE GENOMIC DNA]</scope>
    <source>
        <strain evidence="12">NLAE-zl-G277</strain>
    </source>
</reference>
<comment type="subcellular location">
    <subcellularLocation>
        <location evidence="1">Cell inner membrane</location>
        <topology evidence="1">Multi-pass membrane protein</topology>
    </subcellularLocation>
</comment>
<name>A0A1I0J7P2_9FIRM</name>
<feature type="transmembrane region" description="Helical" evidence="9">
    <location>
        <begin position="285"/>
        <end position="304"/>
    </location>
</feature>
<dbReference type="GO" id="GO:0090563">
    <property type="term" value="F:protein-phosphocysteine-sugar phosphotransferase activity"/>
    <property type="evidence" value="ECO:0007669"/>
    <property type="project" value="TreeGrafter"/>
</dbReference>
<dbReference type="GO" id="GO:0005351">
    <property type="term" value="F:carbohydrate:proton symporter activity"/>
    <property type="evidence" value="ECO:0007669"/>
    <property type="project" value="InterPro"/>
</dbReference>
<keyword evidence="4" id="KW-0762">Sugar transport</keyword>
<feature type="transmembrane region" description="Helical" evidence="9">
    <location>
        <begin position="87"/>
        <end position="112"/>
    </location>
</feature>
<dbReference type="NCBIfam" id="TIGR01427">
    <property type="entry name" value="PTS_IIC_fructo"/>
    <property type="match status" value="1"/>
</dbReference>
<dbReference type="NCBIfam" id="NF007787">
    <property type="entry name" value="PRK10478.1"/>
    <property type="match status" value="1"/>
</dbReference>
<organism evidence="11 12">
    <name type="scientific">Enterocloster lavalensis</name>
    <dbReference type="NCBI Taxonomy" id="460384"/>
    <lineage>
        <taxon>Bacteria</taxon>
        <taxon>Bacillati</taxon>
        <taxon>Bacillota</taxon>
        <taxon>Clostridia</taxon>
        <taxon>Lachnospirales</taxon>
        <taxon>Lachnospiraceae</taxon>
        <taxon>Enterocloster</taxon>
    </lineage>
</organism>
<evidence type="ECO:0000256" key="2">
    <source>
        <dbReference type="ARBA" id="ARBA00022448"/>
    </source>
</evidence>
<keyword evidence="5" id="KW-0598">Phosphotransferase system</keyword>
<dbReference type="EMBL" id="FOIM01000027">
    <property type="protein sequence ID" value="SEU05966.1"/>
    <property type="molecule type" value="Genomic_DNA"/>
</dbReference>
<dbReference type="GO" id="GO:0009401">
    <property type="term" value="P:phosphoenolpyruvate-dependent sugar phosphotransferase system"/>
    <property type="evidence" value="ECO:0007669"/>
    <property type="project" value="UniProtKB-KW"/>
</dbReference>
<feature type="transmembrane region" description="Helical" evidence="9">
    <location>
        <begin position="209"/>
        <end position="233"/>
    </location>
</feature>
<dbReference type="PANTHER" id="PTHR30505:SF34">
    <property type="entry name" value="FRUCTOSE-LIKE PERMEASE IIC COMPONENT 2"/>
    <property type="match status" value="1"/>
</dbReference>
<sequence length="352" mass="35791">MNDLLGILKDARKHLMKGVSHMIPFVVAGGVLFAAAVIINGEGAVPDTGFAADLWALGAAAMGFMVPILAGFIAFSIADRPGLAPGMAAGFIANSIGAGFLGGIAGGFIAGVTCFYLKKIKLPKSLSSLKSIIIIPVVGVTVSAGIMYWVIGTPIAGLMEALTAWLTGMSQGNKILLGVICGLMTAFDMGGPVNKVSYAFCVGTVSAGIYTYAGPSAAAVCIPPLGMALATFLAPKKYTSEEKEAGKAALAMGCVGITEGAIPFAANDPLRVIPCLMIGDAVGSALAFTLNTTCTVAWGGFIVLPAISNRIGWIISVLVGAAVTAILVNLVKKPAAEKTVEDSGDDIDISFE</sequence>
<keyword evidence="12" id="KW-1185">Reference proteome</keyword>
<evidence type="ECO:0000256" key="8">
    <source>
        <dbReference type="ARBA" id="ARBA00023136"/>
    </source>
</evidence>
<dbReference type="GeneID" id="93280968"/>
<evidence type="ECO:0000256" key="4">
    <source>
        <dbReference type="ARBA" id="ARBA00022597"/>
    </source>
</evidence>
<dbReference type="Pfam" id="PF02378">
    <property type="entry name" value="PTS_EIIC"/>
    <property type="match status" value="1"/>
</dbReference>
<dbReference type="GO" id="GO:0005886">
    <property type="term" value="C:plasma membrane"/>
    <property type="evidence" value="ECO:0007669"/>
    <property type="project" value="UniProtKB-SubCell"/>
</dbReference>
<evidence type="ECO:0000256" key="5">
    <source>
        <dbReference type="ARBA" id="ARBA00022683"/>
    </source>
</evidence>
<dbReference type="Proteomes" id="UP000198508">
    <property type="component" value="Unassembled WGS sequence"/>
</dbReference>
<dbReference type="InterPro" id="IPR050864">
    <property type="entry name" value="Bacterial_PTS_Sugar_Transport"/>
</dbReference>
<evidence type="ECO:0000256" key="3">
    <source>
        <dbReference type="ARBA" id="ARBA00022475"/>
    </source>
</evidence>
<dbReference type="InterPro" id="IPR006327">
    <property type="entry name" value="PTS_IIC_fruc"/>
</dbReference>
<feature type="transmembrane region" description="Helical" evidence="9">
    <location>
        <begin position="172"/>
        <end position="189"/>
    </location>
</feature>
<evidence type="ECO:0000256" key="7">
    <source>
        <dbReference type="ARBA" id="ARBA00022989"/>
    </source>
</evidence>
<keyword evidence="8 9" id="KW-0472">Membrane</keyword>
<dbReference type="STRING" id="460384.SAMN05216313_12739"/>
<dbReference type="InterPro" id="IPR003352">
    <property type="entry name" value="PTS_EIIC"/>
</dbReference>
<proteinExistence type="predicted"/>
<keyword evidence="3" id="KW-1003">Cell membrane</keyword>
<keyword evidence="6 9" id="KW-0812">Transmembrane</keyword>
<evidence type="ECO:0000256" key="1">
    <source>
        <dbReference type="ARBA" id="ARBA00004429"/>
    </source>
</evidence>
<feature type="transmembrane region" description="Helical" evidence="9">
    <location>
        <begin position="311"/>
        <end position="331"/>
    </location>
</feature>
<dbReference type="RefSeq" id="WP_092368473.1">
    <property type="nucleotide sequence ID" value="NZ_CAKXUV010000023.1"/>
</dbReference>
<evidence type="ECO:0000256" key="9">
    <source>
        <dbReference type="SAM" id="Phobius"/>
    </source>
</evidence>
<accession>A0A1I0J7P2</accession>
<protein>
    <recommendedName>
        <fullName evidence="10">PTS EIIC type-2 domain-containing protein</fullName>
    </recommendedName>
</protein>
<evidence type="ECO:0000313" key="11">
    <source>
        <dbReference type="EMBL" id="SEU05966.1"/>
    </source>
</evidence>